<protein>
    <submittedName>
        <fullName evidence="5">Penicillinase repressor</fullName>
    </submittedName>
</protein>
<name>A0A8J3A6N3_9ACTN</name>
<keyword evidence="6" id="KW-1185">Reference proteome</keyword>
<dbReference type="GO" id="GO:0003677">
    <property type="term" value="F:DNA binding"/>
    <property type="evidence" value="ECO:0007669"/>
    <property type="project" value="UniProtKB-KW"/>
</dbReference>
<dbReference type="EMBL" id="BMHA01000003">
    <property type="protein sequence ID" value="GGI04525.1"/>
    <property type="molecule type" value="Genomic_DNA"/>
</dbReference>
<evidence type="ECO:0000256" key="1">
    <source>
        <dbReference type="ARBA" id="ARBA00011046"/>
    </source>
</evidence>
<proteinExistence type="inferred from homology"/>
<comment type="caution">
    <text evidence="5">The sequence shown here is derived from an EMBL/GenBank/DDBJ whole genome shotgun (WGS) entry which is preliminary data.</text>
</comment>
<organism evidence="5 6">
    <name type="scientific">Egicoccus halophilus</name>
    <dbReference type="NCBI Taxonomy" id="1670830"/>
    <lineage>
        <taxon>Bacteria</taxon>
        <taxon>Bacillati</taxon>
        <taxon>Actinomycetota</taxon>
        <taxon>Nitriliruptoria</taxon>
        <taxon>Egicoccales</taxon>
        <taxon>Egicoccaceae</taxon>
        <taxon>Egicoccus</taxon>
    </lineage>
</organism>
<evidence type="ECO:0000256" key="4">
    <source>
        <dbReference type="ARBA" id="ARBA00023163"/>
    </source>
</evidence>
<keyword evidence="3" id="KW-0238">DNA-binding</keyword>
<dbReference type="PIRSF" id="PIRSF019455">
    <property type="entry name" value="CopR_AtkY"/>
    <property type="match status" value="1"/>
</dbReference>
<dbReference type="InterPro" id="IPR036388">
    <property type="entry name" value="WH-like_DNA-bd_sf"/>
</dbReference>
<evidence type="ECO:0000313" key="5">
    <source>
        <dbReference type="EMBL" id="GGI04525.1"/>
    </source>
</evidence>
<reference evidence="5" key="2">
    <citation type="submission" date="2020-09" db="EMBL/GenBank/DDBJ databases">
        <authorList>
            <person name="Sun Q."/>
            <person name="Zhou Y."/>
        </authorList>
    </citation>
    <scope>NUCLEOTIDE SEQUENCE</scope>
    <source>
        <strain evidence="5">CGMCC 1.14988</strain>
    </source>
</reference>
<gene>
    <name evidence="5" type="ORF">GCM10011354_09530</name>
</gene>
<dbReference type="InterPro" id="IPR005650">
    <property type="entry name" value="BlaI_family"/>
</dbReference>
<sequence length="126" mass="14111">METLLGPLEQEVMDVSWRLGEATVRDVHDQLARVRDIAYTTVMTTMARLAGKGLLERDTAGLAHRYRPAVSREDYAQSAVGDVLSWLLERYPEPAAAYLADMVDDVDGVTLDELRAAVHRRRGAER</sequence>
<evidence type="ECO:0000256" key="2">
    <source>
        <dbReference type="ARBA" id="ARBA00023015"/>
    </source>
</evidence>
<evidence type="ECO:0000313" key="6">
    <source>
        <dbReference type="Proteomes" id="UP000650511"/>
    </source>
</evidence>
<dbReference type="SUPFAM" id="SSF46785">
    <property type="entry name" value="Winged helix' DNA-binding domain"/>
    <property type="match status" value="1"/>
</dbReference>
<reference evidence="5" key="1">
    <citation type="journal article" date="2014" name="Int. J. Syst. Evol. Microbiol.">
        <title>Complete genome sequence of Corynebacterium casei LMG S-19264T (=DSM 44701T), isolated from a smear-ripened cheese.</title>
        <authorList>
            <consortium name="US DOE Joint Genome Institute (JGI-PGF)"/>
            <person name="Walter F."/>
            <person name="Albersmeier A."/>
            <person name="Kalinowski J."/>
            <person name="Ruckert C."/>
        </authorList>
    </citation>
    <scope>NUCLEOTIDE SEQUENCE</scope>
    <source>
        <strain evidence="5">CGMCC 1.14988</strain>
    </source>
</reference>
<comment type="similarity">
    <text evidence="1">Belongs to the BlaI transcriptional regulatory family.</text>
</comment>
<dbReference type="Pfam" id="PF03965">
    <property type="entry name" value="Penicillinase_R"/>
    <property type="match status" value="1"/>
</dbReference>
<keyword evidence="2" id="KW-0805">Transcription regulation</keyword>
<accession>A0A8J3A6N3</accession>
<evidence type="ECO:0000256" key="3">
    <source>
        <dbReference type="ARBA" id="ARBA00023125"/>
    </source>
</evidence>
<dbReference type="AlphaFoldDB" id="A0A8J3A6N3"/>
<dbReference type="Proteomes" id="UP000650511">
    <property type="component" value="Unassembled WGS sequence"/>
</dbReference>
<dbReference type="InterPro" id="IPR036390">
    <property type="entry name" value="WH_DNA-bd_sf"/>
</dbReference>
<dbReference type="GO" id="GO:0045892">
    <property type="term" value="P:negative regulation of DNA-templated transcription"/>
    <property type="evidence" value="ECO:0007669"/>
    <property type="project" value="InterPro"/>
</dbReference>
<dbReference type="Gene3D" id="1.10.10.10">
    <property type="entry name" value="Winged helix-like DNA-binding domain superfamily/Winged helix DNA-binding domain"/>
    <property type="match status" value="1"/>
</dbReference>
<keyword evidence="4" id="KW-0804">Transcription</keyword>